<dbReference type="SUPFAM" id="SSF47336">
    <property type="entry name" value="ACP-like"/>
    <property type="match status" value="1"/>
</dbReference>
<dbReference type="RefSeq" id="XP_057446080.1">
    <property type="nucleotide sequence ID" value="XM_057590097.1"/>
</dbReference>
<sequence>MEVISNGKQEEGTSKDPSQDKVLEIADKVCEIVKKIREDSSNVTKETNFDDCLDETKMLEIYDAIEEQFGISFNDYHLDKVVTLYDIAKLIEDPSKYRRNRKQRIMGEGLKMGEARGFQITAARRKSKKAAPAKNDAGSRSISFE</sequence>
<protein>
    <submittedName>
        <fullName evidence="2">Uncharacterized protein</fullName>
    </submittedName>
</protein>
<dbReference type="Gene3D" id="1.10.1200.10">
    <property type="entry name" value="ACP-like"/>
    <property type="match status" value="1"/>
</dbReference>
<dbReference type="InterPro" id="IPR036736">
    <property type="entry name" value="ACP-like_sf"/>
</dbReference>
<dbReference type="RefSeq" id="XP_057446078.1">
    <property type="nucleotide sequence ID" value="XM_057590095.1"/>
</dbReference>
<proteinExistence type="evidence at transcript level"/>
<organism evidence="2">
    <name type="scientific">Lotus japonicus</name>
    <name type="common">Lotus corniculatus var. japonicus</name>
    <dbReference type="NCBI Taxonomy" id="34305"/>
    <lineage>
        <taxon>Eukaryota</taxon>
        <taxon>Viridiplantae</taxon>
        <taxon>Streptophyta</taxon>
        <taxon>Embryophyta</taxon>
        <taxon>Tracheophyta</taxon>
        <taxon>Spermatophyta</taxon>
        <taxon>Magnoliopsida</taxon>
        <taxon>eudicotyledons</taxon>
        <taxon>Gunneridae</taxon>
        <taxon>Pentapetalae</taxon>
        <taxon>rosids</taxon>
        <taxon>fabids</taxon>
        <taxon>Fabales</taxon>
        <taxon>Fabaceae</taxon>
        <taxon>Papilionoideae</taxon>
        <taxon>50 kb inversion clade</taxon>
        <taxon>NPAAA clade</taxon>
        <taxon>Hologalegina</taxon>
        <taxon>robinioid clade</taxon>
        <taxon>Loteae</taxon>
        <taxon>Lotus</taxon>
    </lineage>
</organism>
<dbReference type="GeneID" id="130738171"/>
<feature type="region of interest" description="Disordered" evidence="1">
    <location>
        <begin position="1"/>
        <end position="20"/>
    </location>
</feature>
<feature type="region of interest" description="Disordered" evidence="1">
    <location>
        <begin position="123"/>
        <end position="145"/>
    </location>
</feature>
<feature type="compositionally biased region" description="Basic and acidic residues" evidence="1">
    <location>
        <begin position="8"/>
        <end position="20"/>
    </location>
</feature>
<evidence type="ECO:0000256" key="1">
    <source>
        <dbReference type="SAM" id="MobiDB-lite"/>
    </source>
</evidence>
<evidence type="ECO:0000313" key="2">
    <source>
        <dbReference type="EMBL" id="AFK43415.1"/>
    </source>
</evidence>
<name>I3ST23_LOTJA</name>
<accession>I3ST23</accession>
<dbReference type="EMBL" id="BT143621">
    <property type="protein sequence ID" value="AFK43415.1"/>
    <property type="molecule type" value="mRNA"/>
</dbReference>
<dbReference type="AlphaFoldDB" id="I3ST23"/>
<reference evidence="2" key="1">
    <citation type="submission" date="2012-05" db="EMBL/GenBank/DDBJ databases">
        <authorList>
            <person name="Krishnakumar V."/>
            <person name="Cheung F."/>
            <person name="Xiao Y."/>
            <person name="Chan A."/>
            <person name="Moskal W.A."/>
            <person name="Town C.D."/>
        </authorList>
    </citation>
    <scope>NUCLEOTIDE SEQUENCE</scope>
</reference>
<dbReference type="RefSeq" id="XP_057446079.1">
    <property type="nucleotide sequence ID" value="XM_057590096.1"/>
</dbReference>